<feature type="domain" description="GST C-terminal" evidence="2">
    <location>
        <begin position="85"/>
        <end position="233"/>
    </location>
</feature>
<dbReference type="Pfam" id="PF14497">
    <property type="entry name" value="GST_C_3"/>
    <property type="match status" value="1"/>
</dbReference>
<dbReference type="SUPFAM" id="SSF47616">
    <property type="entry name" value="GST C-terminal domain-like"/>
    <property type="match status" value="1"/>
</dbReference>
<keyword evidence="3" id="KW-0808">Transferase</keyword>
<organism evidence="3 4">
    <name type="scientific">Shinella granuli</name>
    <dbReference type="NCBI Taxonomy" id="323621"/>
    <lineage>
        <taxon>Bacteria</taxon>
        <taxon>Pseudomonadati</taxon>
        <taxon>Pseudomonadota</taxon>
        <taxon>Alphaproteobacteria</taxon>
        <taxon>Hyphomicrobiales</taxon>
        <taxon>Rhizobiaceae</taxon>
        <taxon>Shinella</taxon>
    </lineage>
</organism>
<evidence type="ECO:0000259" key="1">
    <source>
        <dbReference type="PROSITE" id="PS50404"/>
    </source>
</evidence>
<dbReference type="RefSeq" id="WP_133032675.1">
    <property type="nucleotide sequence ID" value="NZ_BAABEI010000012.1"/>
</dbReference>
<evidence type="ECO:0000313" key="3">
    <source>
        <dbReference type="EMBL" id="TCN48314.1"/>
    </source>
</evidence>
<dbReference type="PROSITE" id="PS50405">
    <property type="entry name" value="GST_CTER"/>
    <property type="match status" value="1"/>
</dbReference>
<dbReference type="EMBL" id="SLVX01000001">
    <property type="protein sequence ID" value="TCN48314.1"/>
    <property type="molecule type" value="Genomic_DNA"/>
</dbReference>
<dbReference type="CDD" id="cd03039">
    <property type="entry name" value="GST_N_Sigma_like"/>
    <property type="match status" value="1"/>
</dbReference>
<dbReference type="PANTHER" id="PTHR11571:SF263">
    <property type="entry name" value="GLUTATHIONE S-TRANSFERASE"/>
    <property type="match status" value="1"/>
</dbReference>
<dbReference type="InterPro" id="IPR004046">
    <property type="entry name" value="GST_C"/>
</dbReference>
<reference evidence="3 4" key="1">
    <citation type="submission" date="2019-03" db="EMBL/GenBank/DDBJ databases">
        <title>Genomic Encyclopedia of Type Strains, Phase IV (KMG-IV): sequencing the most valuable type-strain genomes for metagenomic binning, comparative biology and taxonomic classification.</title>
        <authorList>
            <person name="Goeker M."/>
        </authorList>
    </citation>
    <scope>NUCLEOTIDE SEQUENCE [LARGE SCALE GENOMIC DNA]</scope>
    <source>
        <strain evidence="3 4">DSM 18401</strain>
    </source>
</reference>
<protein>
    <submittedName>
        <fullName evidence="3">Glutathione S-transferase</fullName>
    </submittedName>
</protein>
<dbReference type="PROSITE" id="PS50404">
    <property type="entry name" value="GST_NTER"/>
    <property type="match status" value="1"/>
</dbReference>
<feature type="domain" description="GST N-terminal" evidence="1">
    <location>
        <begin position="1"/>
        <end position="83"/>
    </location>
</feature>
<dbReference type="InterPro" id="IPR036282">
    <property type="entry name" value="Glutathione-S-Trfase_C_sf"/>
</dbReference>
<dbReference type="GO" id="GO:0004364">
    <property type="term" value="F:glutathione transferase activity"/>
    <property type="evidence" value="ECO:0007669"/>
    <property type="project" value="TreeGrafter"/>
</dbReference>
<evidence type="ECO:0000259" key="2">
    <source>
        <dbReference type="PROSITE" id="PS50405"/>
    </source>
</evidence>
<dbReference type="InterPro" id="IPR050213">
    <property type="entry name" value="GST_superfamily"/>
</dbReference>
<accession>A0A4R2D7N3</accession>
<dbReference type="GO" id="GO:0006749">
    <property type="term" value="P:glutathione metabolic process"/>
    <property type="evidence" value="ECO:0007669"/>
    <property type="project" value="TreeGrafter"/>
</dbReference>
<dbReference type="Gene3D" id="1.20.1050.10">
    <property type="match status" value="1"/>
</dbReference>
<dbReference type="SUPFAM" id="SSF52833">
    <property type="entry name" value="Thioredoxin-like"/>
    <property type="match status" value="1"/>
</dbReference>
<gene>
    <name evidence="3" type="ORF">EV665_10146</name>
</gene>
<dbReference type="Gene3D" id="3.40.30.10">
    <property type="entry name" value="Glutaredoxin"/>
    <property type="match status" value="1"/>
</dbReference>
<sequence>MTYELYYWTGIQGRGEYIRLALEAAGAPYRDVAREEGDGILSKVSREVATPSFAPPFLRDGDVVVGQVAAILLYLGDKLDLAPAEPRLRLWTHQIQLTIADFVLEGHDVHHPIGAGEYYENQKPESLRRAAEFRAQRVPKFLGWFEGILARNPEGQTHLVGDRLSYADLSLFQVMDGLAYAFPVLMGELYPRYPKIRALCAAVAGHSRIRAYLASERRLPGNENDLFRHYPELDAKA</sequence>
<dbReference type="PANTHER" id="PTHR11571">
    <property type="entry name" value="GLUTATHIONE S-TRANSFERASE"/>
    <property type="match status" value="1"/>
</dbReference>
<proteinExistence type="predicted"/>
<dbReference type="InterPro" id="IPR004045">
    <property type="entry name" value="Glutathione_S-Trfase_N"/>
</dbReference>
<evidence type="ECO:0000313" key="4">
    <source>
        <dbReference type="Proteomes" id="UP000295351"/>
    </source>
</evidence>
<keyword evidence="4" id="KW-1185">Reference proteome</keyword>
<dbReference type="InterPro" id="IPR036249">
    <property type="entry name" value="Thioredoxin-like_sf"/>
</dbReference>
<dbReference type="AlphaFoldDB" id="A0A4R2D7N3"/>
<comment type="caution">
    <text evidence="3">The sequence shown here is derived from an EMBL/GenBank/DDBJ whole genome shotgun (WGS) entry which is preliminary data.</text>
</comment>
<dbReference type="CDD" id="cd03192">
    <property type="entry name" value="GST_C_Sigma_like"/>
    <property type="match status" value="1"/>
</dbReference>
<name>A0A4R2D7N3_SHIGR</name>
<dbReference type="Proteomes" id="UP000295351">
    <property type="component" value="Unassembled WGS sequence"/>
</dbReference>
<dbReference type="InterPro" id="IPR010987">
    <property type="entry name" value="Glutathione-S-Trfase_C-like"/>
</dbReference>